<dbReference type="InterPro" id="IPR028092">
    <property type="entry name" value="RD3"/>
</dbReference>
<gene>
    <name evidence="1" type="ORF">EVAR_89010_1</name>
</gene>
<dbReference type="OrthoDB" id="7274846at2759"/>
<accession>A0A4C1XC35</accession>
<protein>
    <submittedName>
        <fullName evidence="1">Uncharacterized protein</fullName>
    </submittedName>
</protein>
<dbReference type="AlphaFoldDB" id="A0A4C1XC35"/>
<organism evidence="1 2">
    <name type="scientific">Eumeta variegata</name>
    <name type="common">Bagworm moth</name>
    <name type="synonym">Eumeta japonica</name>
    <dbReference type="NCBI Taxonomy" id="151549"/>
    <lineage>
        <taxon>Eukaryota</taxon>
        <taxon>Metazoa</taxon>
        <taxon>Ecdysozoa</taxon>
        <taxon>Arthropoda</taxon>
        <taxon>Hexapoda</taxon>
        <taxon>Insecta</taxon>
        <taxon>Pterygota</taxon>
        <taxon>Neoptera</taxon>
        <taxon>Endopterygota</taxon>
        <taxon>Lepidoptera</taxon>
        <taxon>Glossata</taxon>
        <taxon>Ditrysia</taxon>
        <taxon>Tineoidea</taxon>
        <taxon>Psychidae</taxon>
        <taxon>Oiketicinae</taxon>
        <taxon>Eumeta</taxon>
    </lineage>
</organism>
<comment type="caution">
    <text evidence="1">The sequence shown here is derived from an EMBL/GenBank/DDBJ whole genome shotgun (WGS) entry which is preliminary data.</text>
</comment>
<reference evidence="1 2" key="1">
    <citation type="journal article" date="2019" name="Commun. Biol.">
        <title>The bagworm genome reveals a unique fibroin gene that provides high tensile strength.</title>
        <authorList>
            <person name="Kono N."/>
            <person name="Nakamura H."/>
            <person name="Ohtoshi R."/>
            <person name="Tomita M."/>
            <person name="Numata K."/>
            <person name="Arakawa K."/>
        </authorList>
    </citation>
    <scope>NUCLEOTIDE SEQUENCE [LARGE SCALE GENOMIC DNA]</scope>
</reference>
<evidence type="ECO:0000313" key="2">
    <source>
        <dbReference type="Proteomes" id="UP000299102"/>
    </source>
</evidence>
<sequence>MQSQNALHKPGECTADDGSNIRLLKKKNSFAFMIYKKGGQIPKSKNGFNGPVIFFNELSNDTPHNGINEKKNHLHLTCRGGSSKSENVGRIGERPTRCSSVRGDFSHLSFLPISMEDGSSAHTENEEDELLGRPLPTFHHAHSFYRFVLSTYFHSPLQMPDHRNTPPSTPVTTRLPSNHTALRHHCFLHLLFRDTPHILRSDRISTALILLSFLFRHVEFSRSQFRFRINSSLRTVLEYDLGHALDSQSGSRLKVDMDSGSACRFCYRLSIVSLVAMSISYTAVGHDTDSYEAKIRYAESLMKTAEAEQRRPGGADYSWLSSRSSLQEIDFGTLAEVQTIAEKTSPESCAAIAVKLGSLVDRYDTIEPSYILESLKNLLEEYRTSDMIKKNVDMKKERKKIRANKVRPELSPPREATKTACEHFILIFNSFVGFVQDETVNGKGIEVECEMGGESRVRLIRT</sequence>
<dbReference type="EMBL" id="BGZK01000774">
    <property type="protein sequence ID" value="GBP59939.1"/>
    <property type="molecule type" value="Genomic_DNA"/>
</dbReference>
<dbReference type="Pfam" id="PF14473">
    <property type="entry name" value="RD3"/>
    <property type="match status" value="1"/>
</dbReference>
<name>A0A4C1XC35_EUMVA</name>
<dbReference type="Proteomes" id="UP000299102">
    <property type="component" value="Unassembled WGS sequence"/>
</dbReference>
<keyword evidence="2" id="KW-1185">Reference proteome</keyword>
<proteinExistence type="predicted"/>
<evidence type="ECO:0000313" key="1">
    <source>
        <dbReference type="EMBL" id="GBP59939.1"/>
    </source>
</evidence>